<dbReference type="EC" id="3.13.2.1" evidence="4"/>
<evidence type="ECO:0000259" key="7">
    <source>
        <dbReference type="SMART" id="SM00997"/>
    </source>
</evidence>
<protein>
    <recommendedName>
        <fullName evidence="4">Adenosylhomocysteinase</fullName>
        <ecNumber evidence="4">3.13.2.1</ecNumber>
    </recommendedName>
    <alternativeName>
        <fullName evidence="4">S-adenosyl-L-homocysteine hydrolase</fullName>
        <shortName evidence="4">AdoHcyase</shortName>
    </alternativeName>
</protein>
<feature type="domain" description="S-adenosyl-L-homocysteine hydrolase NAD binding" evidence="7">
    <location>
        <begin position="189"/>
        <end position="350"/>
    </location>
</feature>
<evidence type="ECO:0000256" key="5">
    <source>
        <dbReference type="RuleBase" id="RU000548"/>
    </source>
</evidence>
<comment type="caution">
    <text evidence="4">Lacks conserved residue(s) required for the propagation of feature annotation.</text>
</comment>
<evidence type="ECO:0000256" key="4">
    <source>
        <dbReference type="HAMAP-Rule" id="MF_00563"/>
    </source>
</evidence>
<gene>
    <name evidence="4" type="primary">ahcY</name>
    <name evidence="8" type="ORF">ACFFK0_17090</name>
</gene>
<keyword evidence="2 4" id="KW-0554">One-carbon metabolism</keyword>
<dbReference type="CDD" id="cd00401">
    <property type="entry name" value="SAHH"/>
    <property type="match status" value="1"/>
</dbReference>
<dbReference type="Pfam" id="PF00670">
    <property type="entry name" value="AdoHcyase_NAD"/>
    <property type="match status" value="1"/>
</dbReference>
<sequence length="421" mass="46300">MTNSINQSIVADMNLAPEGHLKIDWASAHMPVLNRIREQFEKEKPFQGLKVTISLHLEAKTAYLGKVIKAGGAEVTMTHSNPLSTQDDVCAALVEDGITVFAKHNPPPQEYKELLVKALETKPDLIIDDGGDLVSTLHGERQDLLATVRGGAEETTTGILRLKAMQKEGKLQFPMVAVNDAFCKYLFDNRYGTGQSVFDGINRTTNLVVAGKTVVVCGYGWCGKGVAMRAKGLGAQVVVVEVDAIKAVEAYMDGFSVMPMIEAAKVGDYFITVTGNRDIIRGEHYKVMKDGAILSNAGHFDVEVNKPELDALSVAKRTVRRNIEEYQLHDGRKVYLLAEGRLVNLAAGDGHPAEIMDMTFALQALSLKYVNDRYKEIGRQVMNVPYELDEQVARYKLEALGIGIDSLSAEQKAYLDSWAEH</sequence>
<feature type="binding site" evidence="4">
    <location>
        <position position="184"/>
    </location>
    <ligand>
        <name>substrate</name>
    </ligand>
</feature>
<comment type="cofactor">
    <cofactor evidence="4 5">
        <name>NAD(+)</name>
        <dbReference type="ChEBI" id="CHEBI:57540"/>
    </cofactor>
    <text evidence="4 5">Binds 1 NAD(+) per subunit.</text>
</comment>
<dbReference type="InterPro" id="IPR042172">
    <property type="entry name" value="Adenosylhomocyst_ase-like_sf"/>
</dbReference>
<feature type="binding site" evidence="4">
    <location>
        <begin position="297"/>
        <end position="299"/>
    </location>
    <ligand>
        <name>NAD(+)</name>
        <dbReference type="ChEBI" id="CHEBI:57540"/>
    </ligand>
</feature>
<dbReference type="SMART" id="SM00996">
    <property type="entry name" value="AdoHcyase"/>
    <property type="match status" value="1"/>
</dbReference>
<evidence type="ECO:0000313" key="9">
    <source>
        <dbReference type="Proteomes" id="UP001589776"/>
    </source>
</evidence>
<feature type="binding site" evidence="4">
    <location>
        <position position="276"/>
    </location>
    <ligand>
        <name>NAD(+)</name>
        <dbReference type="ChEBI" id="CHEBI:57540"/>
    </ligand>
</feature>
<organism evidence="8 9">
    <name type="scientific">Paenibacillus chartarius</name>
    <dbReference type="NCBI Taxonomy" id="747481"/>
    <lineage>
        <taxon>Bacteria</taxon>
        <taxon>Bacillati</taxon>
        <taxon>Bacillota</taxon>
        <taxon>Bacilli</taxon>
        <taxon>Bacillales</taxon>
        <taxon>Paenibacillaceae</taxon>
        <taxon>Paenibacillus</taxon>
    </lineage>
</organism>
<proteinExistence type="inferred from homology"/>
<feature type="binding site" evidence="4">
    <location>
        <position position="129"/>
    </location>
    <ligand>
        <name>substrate</name>
    </ligand>
</feature>
<dbReference type="NCBIfam" id="TIGR00936">
    <property type="entry name" value="ahcY"/>
    <property type="match status" value="1"/>
</dbReference>
<evidence type="ECO:0000256" key="2">
    <source>
        <dbReference type="ARBA" id="ARBA00022563"/>
    </source>
</evidence>
<reference evidence="8 9" key="1">
    <citation type="submission" date="2024-09" db="EMBL/GenBank/DDBJ databases">
        <authorList>
            <person name="Sun Q."/>
            <person name="Mori K."/>
        </authorList>
    </citation>
    <scope>NUCLEOTIDE SEQUENCE [LARGE SCALE GENOMIC DNA]</scope>
    <source>
        <strain evidence="8 9">CCM 7759</strain>
    </source>
</reference>
<dbReference type="InterPro" id="IPR020082">
    <property type="entry name" value="S-Ado-L-homoCys_hydrolase_CS"/>
</dbReference>
<dbReference type="PANTHER" id="PTHR23420">
    <property type="entry name" value="ADENOSYLHOMOCYSTEINASE"/>
    <property type="match status" value="1"/>
</dbReference>
<keyword evidence="4" id="KW-0963">Cytoplasm</keyword>
<evidence type="ECO:0000256" key="1">
    <source>
        <dbReference type="ARBA" id="ARBA00007122"/>
    </source>
</evidence>
<dbReference type="RefSeq" id="WP_377471494.1">
    <property type="nucleotide sequence ID" value="NZ_JBHLWN010000070.1"/>
</dbReference>
<evidence type="ECO:0000256" key="6">
    <source>
        <dbReference type="RuleBase" id="RU004166"/>
    </source>
</evidence>
<evidence type="ECO:0000256" key="3">
    <source>
        <dbReference type="ARBA" id="ARBA00023027"/>
    </source>
</evidence>
<evidence type="ECO:0000313" key="8">
    <source>
        <dbReference type="EMBL" id="MFC0214146.1"/>
    </source>
</evidence>
<comment type="function">
    <text evidence="4">May play a key role in the regulation of the intracellular concentration of adenosylhomocysteine.</text>
</comment>
<comment type="pathway">
    <text evidence="4 5">Amino-acid biosynthesis; L-homocysteine biosynthesis; L-homocysteine from S-adenosyl-L-homocysteine: step 1/1.</text>
</comment>
<dbReference type="InterPro" id="IPR036291">
    <property type="entry name" value="NAD(P)-bd_dom_sf"/>
</dbReference>
<dbReference type="NCBIfam" id="NF004005">
    <property type="entry name" value="PRK05476.2-3"/>
    <property type="match status" value="1"/>
</dbReference>
<dbReference type="PIRSF" id="PIRSF001109">
    <property type="entry name" value="Ad_hcy_hydrolase"/>
    <property type="match status" value="1"/>
</dbReference>
<comment type="catalytic activity">
    <reaction evidence="4 5">
        <text>S-adenosyl-L-homocysteine + H2O = L-homocysteine + adenosine</text>
        <dbReference type="Rhea" id="RHEA:21708"/>
        <dbReference type="ChEBI" id="CHEBI:15377"/>
        <dbReference type="ChEBI" id="CHEBI:16335"/>
        <dbReference type="ChEBI" id="CHEBI:57856"/>
        <dbReference type="ChEBI" id="CHEBI:58199"/>
        <dbReference type="EC" id="3.13.2.1"/>
    </reaction>
</comment>
<feature type="binding site" evidence="4">
    <location>
        <position position="241"/>
    </location>
    <ligand>
        <name>NAD(+)</name>
        <dbReference type="ChEBI" id="CHEBI:57540"/>
    </ligand>
</feature>
<feature type="binding site" evidence="4">
    <location>
        <position position="344"/>
    </location>
    <ligand>
        <name>NAD(+)</name>
        <dbReference type="ChEBI" id="CHEBI:57540"/>
    </ligand>
</feature>
<keyword evidence="3 4" id="KW-0520">NAD</keyword>
<keyword evidence="4 5" id="KW-0378">Hydrolase</keyword>
<feature type="binding site" evidence="4">
    <location>
        <position position="189"/>
    </location>
    <ligand>
        <name>NAD(+)</name>
        <dbReference type="ChEBI" id="CHEBI:57540"/>
    </ligand>
</feature>
<dbReference type="PANTHER" id="PTHR23420:SF0">
    <property type="entry name" value="ADENOSYLHOMOCYSTEINASE"/>
    <property type="match status" value="1"/>
</dbReference>
<dbReference type="SUPFAM" id="SSF51735">
    <property type="entry name" value="NAD(P)-binding Rossmann-fold domains"/>
    <property type="match status" value="1"/>
</dbReference>
<accession>A0ABV6DNC6</accession>
<dbReference type="SMART" id="SM00997">
    <property type="entry name" value="AdoHcyase_NAD"/>
    <property type="match status" value="1"/>
</dbReference>
<dbReference type="InterPro" id="IPR015878">
    <property type="entry name" value="Ado_hCys_hydrolase_NAD-bd"/>
</dbReference>
<comment type="caution">
    <text evidence="8">The sequence shown here is derived from an EMBL/GenBank/DDBJ whole genome shotgun (WGS) entry which is preliminary data.</text>
</comment>
<dbReference type="EMBL" id="JBHLWN010000070">
    <property type="protein sequence ID" value="MFC0214146.1"/>
    <property type="molecule type" value="Genomic_DNA"/>
</dbReference>
<comment type="similarity">
    <text evidence="1 4 6">Belongs to the adenosylhomocysteinase family.</text>
</comment>
<dbReference type="SUPFAM" id="SSF52283">
    <property type="entry name" value="Formate/glycerate dehydrogenase catalytic domain-like"/>
    <property type="match status" value="1"/>
</dbReference>
<dbReference type="PROSITE" id="PS00739">
    <property type="entry name" value="ADOHCYASE_2"/>
    <property type="match status" value="1"/>
</dbReference>
<keyword evidence="9" id="KW-1185">Reference proteome</keyword>
<dbReference type="Gene3D" id="3.40.50.1480">
    <property type="entry name" value="Adenosylhomocysteinase-like"/>
    <property type="match status" value="1"/>
</dbReference>
<feature type="binding site" evidence="4">
    <location>
        <begin position="218"/>
        <end position="223"/>
    </location>
    <ligand>
        <name>NAD(+)</name>
        <dbReference type="ChEBI" id="CHEBI:57540"/>
    </ligand>
</feature>
<feature type="binding site" evidence="4">
    <location>
        <position position="154"/>
    </location>
    <ligand>
        <name>substrate</name>
    </ligand>
</feature>
<dbReference type="InterPro" id="IPR000043">
    <property type="entry name" value="Adenosylhomocysteinase-like"/>
</dbReference>
<name>A0ABV6DNC6_9BACL</name>
<feature type="binding site" evidence="4">
    <location>
        <begin position="155"/>
        <end position="157"/>
    </location>
    <ligand>
        <name>NAD(+)</name>
        <dbReference type="ChEBI" id="CHEBI:57540"/>
    </ligand>
</feature>
<dbReference type="Proteomes" id="UP001589776">
    <property type="component" value="Unassembled WGS sequence"/>
</dbReference>
<comment type="subcellular location">
    <subcellularLocation>
        <location evidence="4">Cytoplasm</location>
    </subcellularLocation>
</comment>
<dbReference type="Gene3D" id="3.40.50.720">
    <property type="entry name" value="NAD(P)-binding Rossmann-like Domain"/>
    <property type="match status" value="1"/>
</dbReference>
<feature type="binding site" evidence="4">
    <location>
        <position position="188"/>
    </location>
    <ligand>
        <name>substrate</name>
    </ligand>
</feature>
<dbReference type="Pfam" id="PF05221">
    <property type="entry name" value="AdoHcyase"/>
    <property type="match status" value="2"/>
</dbReference>
<dbReference type="HAMAP" id="MF_00563">
    <property type="entry name" value="AdoHcyase"/>
    <property type="match status" value="1"/>
</dbReference>